<protein>
    <submittedName>
        <fullName evidence="2">Uncharacterized protein</fullName>
    </submittedName>
</protein>
<reference evidence="2 3" key="1">
    <citation type="submission" date="2019-07" db="EMBL/GenBank/DDBJ databases">
        <title>Genomes of Cafeteria roenbergensis.</title>
        <authorList>
            <person name="Fischer M.G."/>
            <person name="Hackl T."/>
            <person name="Roman M."/>
        </authorList>
    </citation>
    <scope>NUCLEOTIDE SEQUENCE [LARGE SCALE GENOMIC DNA]</scope>
    <source>
        <strain evidence="2 3">Cflag</strain>
    </source>
</reference>
<dbReference type="Pfam" id="PF00612">
    <property type="entry name" value="IQ"/>
    <property type="match status" value="2"/>
</dbReference>
<dbReference type="AlphaFoldDB" id="A0A5A8CFA4"/>
<feature type="region of interest" description="Disordered" evidence="1">
    <location>
        <begin position="1"/>
        <end position="30"/>
    </location>
</feature>
<dbReference type="InterPro" id="IPR000048">
    <property type="entry name" value="IQ_motif_EF-hand-BS"/>
</dbReference>
<gene>
    <name evidence="2" type="ORF">FNF31_06863</name>
</gene>
<evidence type="ECO:0000256" key="1">
    <source>
        <dbReference type="SAM" id="MobiDB-lite"/>
    </source>
</evidence>
<comment type="caution">
    <text evidence="2">The sequence shown here is derived from an EMBL/GenBank/DDBJ whole genome shotgun (WGS) entry which is preliminary data.</text>
</comment>
<name>A0A5A8CFA4_CAFRO</name>
<dbReference type="Gene3D" id="1.20.5.190">
    <property type="match status" value="1"/>
</dbReference>
<proteinExistence type="predicted"/>
<dbReference type="Proteomes" id="UP000325113">
    <property type="component" value="Unassembled WGS sequence"/>
</dbReference>
<feature type="region of interest" description="Disordered" evidence="1">
    <location>
        <begin position="209"/>
        <end position="295"/>
    </location>
</feature>
<feature type="compositionally biased region" description="Acidic residues" evidence="1">
    <location>
        <begin position="241"/>
        <end position="253"/>
    </location>
</feature>
<evidence type="ECO:0000313" key="2">
    <source>
        <dbReference type="EMBL" id="KAA0151327.1"/>
    </source>
</evidence>
<sequence>MSGRASSQRASDGGRISRIQADARASGGSSLRTFVTQTKTLLSSKASTFNADKINLFGAKAPKERDDSGLTLQQLLADEGMSLSDARLLMDYSVFKGEFPDEASKRRQRQARLANKVPKSQLVMDAAKRVHKLRSSGERCEWTGTDYRGKQAFCTNKRLVHPSTGEHTPFCAYHQRMCVAQHPSGLVPITHPNSLGVCSTHFAARFGQQPRKVRPGNVPGVEAFPPMRIGHPLAPGSPPSSDDEDDDDDDDSSSDSSNGGAEGGASSGKAEGVASMGDAHRSSGQKQGPATRANAALSTASDNLGALILKAQRAQLATTGVVPDLALRAVVRIQANMRRRLAALRVRWLSRYKRIAARESAVIAVQRAFRARRLAKDYPFMQLATHVAAVTIQRAFRRWRLDSALRRDRVLRRAAITVQRWVRGVNLRFDFRQMRIRLRGRVMGTGKAKALLVVAGFVARYIAQFRVRKASIRRQSRQAAARVLQRSFRAFLGRKRQESVRREIKERFRRSEAARFIEQFWLARKRKRNGRRNRHMLICSIMSIQAVARGMLGRLAAKRRRDELASAWRWMNPRLPAALFDELRVRPKYEEMFDLSRFIRDDRNPALVWGAPGRDVLEAPPEGQLVPHTPSQAVAAAFPGAVAPAPLRSLSASRSAVDFSRTRKRRPTRDPSTVAQRINAGDAEGKRRRHQEDEANAAAIVDEFEARCLELDSRRTGLLTRPAVRRLVREAGLPRAAGRKLAERCIDVRTSKVAWTRMVRMARHLGTDLESAAGITGVDSTIVFESADRAVAVTGTANGDDFLHLPPDARQAHLQRLSSDASDAQEHKMVANRIAGRSLTAAGAMAFRPVPELKPAAAPDGVAGVKGSAVEETVALLPGVGGRGRVVAAVVDQDVMDLDRPLRSPAAMRLRQAVLSSWIGLAGEESHGAAVGGTSLL</sequence>
<accession>A0A5A8CFA4</accession>
<evidence type="ECO:0000313" key="3">
    <source>
        <dbReference type="Proteomes" id="UP000325113"/>
    </source>
</evidence>
<organism evidence="2 3">
    <name type="scientific">Cafeteria roenbergensis</name>
    <name type="common">Marine flagellate</name>
    <dbReference type="NCBI Taxonomy" id="33653"/>
    <lineage>
        <taxon>Eukaryota</taxon>
        <taxon>Sar</taxon>
        <taxon>Stramenopiles</taxon>
        <taxon>Bigyra</taxon>
        <taxon>Opalozoa</taxon>
        <taxon>Bicosoecida</taxon>
        <taxon>Cafeteriaceae</taxon>
        <taxon>Cafeteria</taxon>
    </lineage>
</organism>
<feature type="region of interest" description="Disordered" evidence="1">
    <location>
        <begin position="653"/>
        <end position="674"/>
    </location>
</feature>
<dbReference type="PROSITE" id="PS50096">
    <property type="entry name" value="IQ"/>
    <property type="match status" value="3"/>
</dbReference>
<feature type="compositionally biased region" description="Polar residues" evidence="1">
    <location>
        <begin position="1"/>
        <end position="10"/>
    </location>
</feature>
<dbReference type="SMART" id="SM00015">
    <property type="entry name" value="IQ"/>
    <property type="match status" value="6"/>
</dbReference>
<dbReference type="EMBL" id="VLTM01000115">
    <property type="protein sequence ID" value="KAA0151327.1"/>
    <property type="molecule type" value="Genomic_DNA"/>
</dbReference>